<dbReference type="InterPro" id="IPR035926">
    <property type="entry name" value="NusB-like_sf"/>
</dbReference>
<proteinExistence type="inferred from homology"/>
<dbReference type="Gene3D" id="1.10.940.10">
    <property type="entry name" value="NusB-like"/>
    <property type="match status" value="1"/>
</dbReference>
<evidence type="ECO:0000256" key="9">
    <source>
        <dbReference type="ARBA" id="ARBA00022884"/>
    </source>
</evidence>
<keyword evidence="16" id="KW-1185">Reference proteome</keyword>
<dbReference type="EMBL" id="JAJEQN010000021">
    <property type="protein sequence ID" value="MCC2221806.1"/>
    <property type="molecule type" value="Genomic_DNA"/>
</dbReference>
<evidence type="ECO:0000256" key="11">
    <source>
        <dbReference type="ARBA" id="ARBA00031088"/>
    </source>
</evidence>
<comment type="similarity">
    <text evidence="13">Belongs to the class I-like SAM-binding methyltransferase superfamily. RsmB/NOP family.</text>
</comment>
<keyword evidence="4" id="KW-0963">Cytoplasm</keyword>
<dbReference type="PROSITE" id="PS51686">
    <property type="entry name" value="SAM_MT_RSMB_NOP"/>
    <property type="match status" value="1"/>
</dbReference>
<sequence length="446" mass="50231">MTETKKENEREIVLAILIEVLEKNQFSHIVIRQALDKYSYLPQKDRSFIARLSRGCVERKIELDAIIDKAASVKASKQKPVVRNILRMAAYQLKYMDVPEHAVCSEAVKLAAKKGFWSLKGFVNAVTRKMAVLIPTLGWSDQPSVYYSVPQWLYDKLLSWYPKEKVVAYLEAAVSQSGHPMYVHCHTGRYSIEEIVSSLEKEGISVKKAPYADDCLELIDAGDIRRTNVFQDGLIQIQDISSALAAQCVAPQENSFCIDMCAAPGGKSIHLAKAKGGTTKVLSRDISWEKLELIEENRVRCHADNMQIEQWDACVPDEERKDTADYVLADVPCSGLGILSRKPDIKYQLTQERLTELVSLQREILVNAAKLVKPGGVLVYSTCTINPEENEENVRYLLTQMPFELESLAPFIKEEIEGNDPSSGMLKLLPGQNQCDGFFVARLRRK</sequence>
<organism evidence="15 16">
    <name type="scientific">Anthropogastromicrobium aceti</name>
    <dbReference type="NCBI Taxonomy" id="2981768"/>
    <lineage>
        <taxon>Bacteria</taxon>
        <taxon>Bacillati</taxon>
        <taxon>Bacillota</taxon>
        <taxon>Clostridia</taxon>
        <taxon>Lachnospirales</taxon>
        <taxon>Lachnospiraceae</taxon>
        <taxon>Anthropogastromicrobium</taxon>
    </lineage>
</organism>
<dbReference type="Gene3D" id="3.30.70.1170">
    <property type="entry name" value="Sun protein, domain 3"/>
    <property type="match status" value="1"/>
</dbReference>
<dbReference type="SUPFAM" id="SSF48013">
    <property type="entry name" value="NusB-like"/>
    <property type="match status" value="1"/>
</dbReference>
<dbReference type="GO" id="GO:0008649">
    <property type="term" value="F:rRNA methyltransferase activity"/>
    <property type="evidence" value="ECO:0007669"/>
    <property type="project" value="InterPro"/>
</dbReference>
<dbReference type="RefSeq" id="WP_308731849.1">
    <property type="nucleotide sequence ID" value="NZ_JAJEQN010000021.1"/>
</dbReference>
<evidence type="ECO:0000256" key="2">
    <source>
        <dbReference type="ARBA" id="ARBA00004496"/>
    </source>
</evidence>
<evidence type="ECO:0000256" key="12">
    <source>
        <dbReference type="ARBA" id="ARBA00047283"/>
    </source>
</evidence>
<comment type="catalytic activity">
    <reaction evidence="12">
        <text>cytidine(967) in 16S rRNA + S-adenosyl-L-methionine = 5-methylcytidine(967) in 16S rRNA + S-adenosyl-L-homocysteine + H(+)</text>
        <dbReference type="Rhea" id="RHEA:42748"/>
        <dbReference type="Rhea" id="RHEA-COMP:10219"/>
        <dbReference type="Rhea" id="RHEA-COMP:10220"/>
        <dbReference type="ChEBI" id="CHEBI:15378"/>
        <dbReference type="ChEBI" id="CHEBI:57856"/>
        <dbReference type="ChEBI" id="CHEBI:59789"/>
        <dbReference type="ChEBI" id="CHEBI:74483"/>
        <dbReference type="ChEBI" id="CHEBI:82748"/>
        <dbReference type="EC" id="2.1.1.176"/>
    </reaction>
</comment>
<dbReference type="InterPro" id="IPR029063">
    <property type="entry name" value="SAM-dependent_MTases_sf"/>
</dbReference>
<comment type="function">
    <text evidence="1">Specifically methylates the cytosine at position 967 (m5C967) of 16S rRNA.</text>
</comment>
<dbReference type="NCBIfam" id="NF011494">
    <property type="entry name" value="PRK14902.1"/>
    <property type="match status" value="1"/>
</dbReference>
<dbReference type="Pfam" id="PF22458">
    <property type="entry name" value="RsmF-B_ferredox"/>
    <property type="match status" value="1"/>
</dbReference>
<evidence type="ECO:0000259" key="14">
    <source>
        <dbReference type="PROSITE" id="PS51686"/>
    </source>
</evidence>
<dbReference type="InterPro" id="IPR004573">
    <property type="entry name" value="rRNA_ssu_MeTfrase_B"/>
</dbReference>
<evidence type="ECO:0000256" key="1">
    <source>
        <dbReference type="ARBA" id="ARBA00002724"/>
    </source>
</evidence>
<keyword evidence="6 13" id="KW-0489">Methyltransferase</keyword>
<protein>
    <recommendedName>
        <fullName evidence="3">16S rRNA (cytosine(967)-C(5))-methyltransferase</fullName>
        <ecNumber evidence="3">2.1.1.176</ecNumber>
    </recommendedName>
    <alternativeName>
        <fullName evidence="10">16S rRNA m5C967 methyltransferase</fullName>
    </alternativeName>
    <alternativeName>
        <fullName evidence="11">rRNA (cytosine-C(5)-)-methyltransferase RsmB</fullName>
    </alternativeName>
</protein>
<evidence type="ECO:0000313" key="15">
    <source>
        <dbReference type="EMBL" id="MCC2221806.1"/>
    </source>
</evidence>
<dbReference type="GO" id="GO:0006355">
    <property type="term" value="P:regulation of DNA-templated transcription"/>
    <property type="evidence" value="ECO:0007669"/>
    <property type="project" value="InterPro"/>
</dbReference>
<dbReference type="InterPro" id="IPR001678">
    <property type="entry name" value="MeTrfase_RsmB-F_NOP2_dom"/>
</dbReference>
<comment type="caution">
    <text evidence="15">The sequence shown here is derived from an EMBL/GenBank/DDBJ whole genome shotgun (WGS) entry which is preliminary data.</text>
</comment>
<dbReference type="Pfam" id="PF01189">
    <property type="entry name" value="Methyltr_RsmB-F"/>
    <property type="match status" value="1"/>
</dbReference>
<keyword evidence="9 13" id="KW-0694">RNA-binding</keyword>
<gene>
    <name evidence="15" type="primary">rsmB</name>
    <name evidence="15" type="ORF">LKD48_09190</name>
</gene>
<feature type="binding site" evidence="13">
    <location>
        <begin position="261"/>
        <end position="267"/>
    </location>
    <ligand>
        <name>S-adenosyl-L-methionine</name>
        <dbReference type="ChEBI" id="CHEBI:59789"/>
    </ligand>
</feature>
<dbReference type="InterPro" id="IPR023267">
    <property type="entry name" value="RCMT"/>
</dbReference>
<comment type="subcellular location">
    <subcellularLocation>
        <location evidence="2">Cytoplasm</location>
    </subcellularLocation>
</comment>
<dbReference type="CDD" id="cd02440">
    <property type="entry name" value="AdoMet_MTases"/>
    <property type="match status" value="1"/>
</dbReference>
<dbReference type="Gene3D" id="3.40.50.150">
    <property type="entry name" value="Vaccinia Virus protein VP39"/>
    <property type="match status" value="1"/>
</dbReference>
<name>A0AAE3E4M6_9FIRM</name>
<accession>A0AAE3E4M6</accession>
<reference evidence="15 16" key="1">
    <citation type="submission" date="2021-10" db="EMBL/GenBank/DDBJ databases">
        <title>Anaerobic single-cell dispensing facilitates the cultivation of human gut bacteria.</title>
        <authorList>
            <person name="Afrizal A."/>
        </authorList>
    </citation>
    <scope>NUCLEOTIDE SEQUENCE [LARGE SCALE GENOMIC DNA]</scope>
    <source>
        <strain evidence="15 16">CLA-AA-H224</strain>
    </source>
</reference>
<dbReference type="PANTHER" id="PTHR22807:SF53">
    <property type="entry name" value="RIBOSOMAL RNA SMALL SUBUNIT METHYLTRANSFERASE B-RELATED"/>
    <property type="match status" value="1"/>
</dbReference>
<evidence type="ECO:0000256" key="6">
    <source>
        <dbReference type="ARBA" id="ARBA00022603"/>
    </source>
</evidence>
<dbReference type="PRINTS" id="PR02008">
    <property type="entry name" value="RCMTFAMILY"/>
</dbReference>
<dbReference type="Proteomes" id="UP001198200">
    <property type="component" value="Unassembled WGS sequence"/>
</dbReference>
<dbReference type="PANTHER" id="PTHR22807">
    <property type="entry name" value="NOP2 YEAST -RELATED NOL1/NOP2/FMU SUN DOMAIN-CONTAINING"/>
    <property type="match status" value="1"/>
</dbReference>
<feature type="binding site" evidence="13">
    <location>
        <position position="285"/>
    </location>
    <ligand>
        <name>S-adenosyl-L-methionine</name>
        <dbReference type="ChEBI" id="CHEBI:59789"/>
    </ligand>
</feature>
<feature type="active site" description="Nucleophile" evidence="13">
    <location>
        <position position="383"/>
    </location>
</feature>
<dbReference type="InterPro" id="IPR006027">
    <property type="entry name" value="NusB_RsmB_TIM44"/>
</dbReference>
<evidence type="ECO:0000256" key="13">
    <source>
        <dbReference type="PROSITE-ProRule" id="PRU01023"/>
    </source>
</evidence>
<evidence type="ECO:0000256" key="3">
    <source>
        <dbReference type="ARBA" id="ARBA00012140"/>
    </source>
</evidence>
<dbReference type="Pfam" id="PF01029">
    <property type="entry name" value="NusB"/>
    <property type="match status" value="1"/>
</dbReference>
<evidence type="ECO:0000313" key="16">
    <source>
        <dbReference type="Proteomes" id="UP001198200"/>
    </source>
</evidence>
<keyword evidence="5" id="KW-0698">rRNA processing</keyword>
<feature type="domain" description="SAM-dependent MTase RsmB/NOP-type" evidence="14">
    <location>
        <begin position="171"/>
        <end position="446"/>
    </location>
</feature>
<keyword evidence="7 13" id="KW-0808">Transferase</keyword>
<keyword evidence="8 13" id="KW-0949">S-adenosyl-L-methionine</keyword>
<dbReference type="NCBIfam" id="TIGR00563">
    <property type="entry name" value="rsmB"/>
    <property type="match status" value="1"/>
</dbReference>
<feature type="binding site" evidence="13">
    <location>
        <position position="312"/>
    </location>
    <ligand>
        <name>S-adenosyl-L-methionine</name>
        <dbReference type="ChEBI" id="CHEBI:59789"/>
    </ligand>
</feature>
<dbReference type="InterPro" id="IPR049560">
    <property type="entry name" value="MeTrfase_RsmB-F_NOP2_cat"/>
</dbReference>
<feature type="binding site" evidence="13">
    <location>
        <position position="330"/>
    </location>
    <ligand>
        <name>S-adenosyl-L-methionine</name>
        <dbReference type="ChEBI" id="CHEBI:59789"/>
    </ligand>
</feature>
<evidence type="ECO:0000256" key="5">
    <source>
        <dbReference type="ARBA" id="ARBA00022552"/>
    </source>
</evidence>
<dbReference type="SUPFAM" id="SSF53335">
    <property type="entry name" value="S-adenosyl-L-methionine-dependent methyltransferases"/>
    <property type="match status" value="1"/>
</dbReference>
<dbReference type="AlphaFoldDB" id="A0AAE3E4M6"/>
<dbReference type="GO" id="GO:0005737">
    <property type="term" value="C:cytoplasm"/>
    <property type="evidence" value="ECO:0007669"/>
    <property type="project" value="UniProtKB-SubCell"/>
</dbReference>
<evidence type="ECO:0000256" key="7">
    <source>
        <dbReference type="ARBA" id="ARBA00022679"/>
    </source>
</evidence>
<evidence type="ECO:0000256" key="4">
    <source>
        <dbReference type="ARBA" id="ARBA00022490"/>
    </source>
</evidence>
<dbReference type="EC" id="2.1.1.176" evidence="3"/>
<dbReference type="GO" id="GO:0003723">
    <property type="term" value="F:RNA binding"/>
    <property type="evidence" value="ECO:0007669"/>
    <property type="project" value="UniProtKB-UniRule"/>
</dbReference>
<evidence type="ECO:0000256" key="10">
    <source>
        <dbReference type="ARBA" id="ARBA00030399"/>
    </source>
</evidence>
<dbReference type="InterPro" id="IPR054728">
    <property type="entry name" value="RsmB-like_ferredoxin"/>
</dbReference>
<evidence type="ECO:0000256" key="8">
    <source>
        <dbReference type="ARBA" id="ARBA00022691"/>
    </source>
</evidence>